<keyword evidence="2" id="KW-1185">Reference proteome</keyword>
<reference evidence="1" key="1">
    <citation type="submission" date="2024-09" db="EMBL/GenBank/DDBJ databases">
        <title>Black Yeasts Isolated from many extreme environments.</title>
        <authorList>
            <person name="Coleine C."/>
            <person name="Stajich J.E."/>
            <person name="Selbmann L."/>
        </authorList>
    </citation>
    <scope>NUCLEOTIDE SEQUENCE</scope>
    <source>
        <strain evidence="1">CCFEE 5737</strain>
    </source>
</reference>
<accession>A0ACC3CV16</accession>
<proteinExistence type="predicted"/>
<dbReference type="EMBL" id="JAWDJW010011090">
    <property type="protein sequence ID" value="KAK3045051.1"/>
    <property type="molecule type" value="Genomic_DNA"/>
</dbReference>
<name>A0ACC3CV16_9PEZI</name>
<protein>
    <submittedName>
        <fullName evidence="1">Uncharacterized protein</fullName>
    </submittedName>
</protein>
<comment type="caution">
    <text evidence="1">The sequence shown here is derived from an EMBL/GenBank/DDBJ whole genome shotgun (WGS) entry which is preliminary data.</text>
</comment>
<organism evidence="1 2">
    <name type="scientific">Coniosporium uncinatum</name>
    <dbReference type="NCBI Taxonomy" id="93489"/>
    <lineage>
        <taxon>Eukaryota</taxon>
        <taxon>Fungi</taxon>
        <taxon>Dikarya</taxon>
        <taxon>Ascomycota</taxon>
        <taxon>Pezizomycotina</taxon>
        <taxon>Dothideomycetes</taxon>
        <taxon>Dothideomycetes incertae sedis</taxon>
        <taxon>Coniosporium</taxon>
    </lineage>
</organism>
<sequence>MPGVFPEEEPLIQETVSTSVPESDASELLPQSFYSATPKGAVDGEREAITGLDHDQDQDQDQYYPVEETLQAAAPTSFQQPQEFAGRTGEGAPQIPAVSDLEHYRSLFDENSDETGTLPFMLAGTPRISGLAPLFHESTYQP</sequence>
<dbReference type="Proteomes" id="UP001186974">
    <property type="component" value="Unassembled WGS sequence"/>
</dbReference>
<evidence type="ECO:0000313" key="2">
    <source>
        <dbReference type="Proteomes" id="UP001186974"/>
    </source>
</evidence>
<gene>
    <name evidence="1" type="ORF">LTS18_014693</name>
</gene>
<evidence type="ECO:0000313" key="1">
    <source>
        <dbReference type="EMBL" id="KAK3045051.1"/>
    </source>
</evidence>
<feature type="non-terminal residue" evidence="1">
    <location>
        <position position="142"/>
    </location>
</feature>